<dbReference type="FunCoup" id="F7F3Y3">
    <property type="interactions" value="4"/>
</dbReference>
<reference evidence="3" key="2">
    <citation type="submission" date="2025-08" db="UniProtKB">
        <authorList>
            <consortium name="Ensembl"/>
        </authorList>
    </citation>
    <scope>IDENTIFICATION</scope>
    <source>
        <strain evidence="3">Glennie</strain>
    </source>
</reference>
<reference evidence="3 4" key="1">
    <citation type="journal article" date="2008" name="Nature">
        <title>Genome analysis of the platypus reveals unique signatures of evolution.</title>
        <authorList>
            <person name="Warren W.C."/>
            <person name="Hillier L.W."/>
            <person name="Marshall Graves J.A."/>
            <person name="Birney E."/>
            <person name="Ponting C.P."/>
            <person name="Grutzner F."/>
            <person name="Belov K."/>
            <person name="Miller W."/>
            <person name="Clarke L."/>
            <person name="Chinwalla A.T."/>
            <person name="Yang S.P."/>
            <person name="Heger A."/>
            <person name="Locke D.P."/>
            <person name="Miethke P."/>
            <person name="Waters P.D."/>
            <person name="Veyrunes F."/>
            <person name="Fulton L."/>
            <person name="Fulton B."/>
            <person name="Graves T."/>
            <person name="Wallis J."/>
            <person name="Puente X.S."/>
            <person name="Lopez-Otin C."/>
            <person name="Ordonez G.R."/>
            <person name="Eichler E.E."/>
            <person name="Chen L."/>
            <person name="Cheng Z."/>
            <person name="Deakin J.E."/>
            <person name="Alsop A."/>
            <person name="Thompson K."/>
            <person name="Kirby P."/>
            <person name="Papenfuss A.T."/>
            <person name="Wakefield M.J."/>
            <person name="Olender T."/>
            <person name="Lancet D."/>
            <person name="Huttley G.A."/>
            <person name="Smit A.F."/>
            <person name="Pask A."/>
            <person name="Temple-Smith P."/>
            <person name="Batzer M.A."/>
            <person name="Walker J.A."/>
            <person name="Konkel M.K."/>
            <person name="Harris R.S."/>
            <person name="Whittington C.M."/>
            <person name="Wong E.S."/>
            <person name="Gemmell N.J."/>
            <person name="Buschiazzo E."/>
            <person name="Vargas Jentzsch I.M."/>
            <person name="Merkel A."/>
            <person name="Schmitz J."/>
            <person name="Zemann A."/>
            <person name="Churakov G."/>
            <person name="Kriegs J.O."/>
            <person name="Brosius J."/>
            <person name="Murchison E.P."/>
            <person name="Sachidanandam R."/>
            <person name="Smith C."/>
            <person name="Hannon G.J."/>
            <person name="Tsend-Ayush E."/>
            <person name="McMillan D."/>
            <person name="Attenborough R."/>
            <person name="Rens W."/>
            <person name="Ferguson-Smith M."/>
            <person name="Lefevre C.M."/>
            <person name="Sharp J.A."/>
            <person name="Nicholas K.R."/>
            <person name="Ray D.A."/>
            <person name="Kube M."/>
            <person name="Reinhardt R."/>
            <person name="Pringle T.H."/>
            <person name="Taylor J."/>
            <person name="Jones R.C."/>
            <person name="Nixon B."/>
            <person name="Dacheux J.L."/>
            <person name="Niwa H."/>
            <person name="Sekita Y."/>
            <person name="Huang X."/>
            <person name="Stark A."/>
            <person name="Kheradpour P."/>
            <person name="Kellis M."/>
            <person name="Flicek P."/>
            <person name="Chen Y."/>
            <person name="Webber C."/>
            <person name="Hardison R."/>
            <person name="Nelson J."/>
            <person name="Hallsworth-Pepin K."/>
            <person name="Delehaunty K."/>
            <person name="Markovic C."/>
            <person name="Minx P."/>
            <person name="Feng Y."/>
            <person name="Kremitzki C."/>
            <person name="Mitreva M."/>
            <person name="Glasscock J."/>
            <person name="Wylie T."/>
            <person name="Wohldmann P."/>
            <person name="Thiru P."/>
            <person name="Nhan M.N."/>
            <person name="Pohl C.S."/>
            <person name="Smith S.M."/>
            <person name="Hou S."/>
            <person name="Nefedov M."/>
            <person name="de Jong P.J."/>
            <person name="Renfree M.B."/>
            <person name="Mardis E.R."/>
            <person name="Wilson R.K."/>
        </authorList>
    </citation>
    <scope>NUCLEOTIDE SEQUENCE [LARGE SCALE GENOMIC DNA]</scope>
    <source>
        <strain evidence="3 4">Glennie</strain>
    </source>
</reference>
<dbReference type="Gene3D" id="2.30.29.30">
    <property type="entry name" value="Pleckstrin-homology domain (PH domain)/Phosphotyrosine-binding domain (PTB)"/>
    <property type="match status" value="1"/>
</dbReference>
<feature type="region of interest" description="Disordered" evidence="1">
    <location>
        <begin position="244"/>
        <end position="354"/>
    </location>
</feature>
<dbReference type="CDD" id="cd01214">
    <property type="entry name" value="PTB_FAM43A"/>
    <property type="match status" value="1"/>
</dbReference>
<dbReference type="PANTHER" id="PTHR11232">
    <property type="entry name" value="PHOSPHOTYROSINE INTERACTION DOMAIN-CONTAINING FAMILY MEMBER"/>
    <property type="match status" value="1"/>
</dbReference>
<dbReference type="SMART" id="SM00462">
    <property type="entry name" value="PTB"/>
    <property type="match status" value="1"/>
</dbReference>
<evidence type="ECO:0000313" key="4">
    <source>
        <dbReference type="Proteomes" id="UP000002279"/>
    </source>
</evidence>
<dbReference type="AlphaFoldDB" id="F7F3Y3"/>
<feature type="compositionally biased region" description="Pro residues" evidence="1">
    <location>
        <begin position="315"/>
        <end position="326"/>
    </location>
</feature>
<dbReference type="Ensembl" id="ENSOANT00000000942.2">
    <property type="protein sequence ID" value="ENSOANP00000000941.2"/>
    <property type="gene ID" value="ENSOANG00000000596.2"/>
</dbReference>
<dbReference type="InterPro" id="IPR011993">
    <property type="entry name" value="PH-like_dom_sf"/>
</dbReference>
<dbReference type="SUPFAM" id="SSF50729">
    <property type="entry name" value="PH domain-like"/>
    <property type="match status" value="1"/>
</dbReference>
<dbReference type="InParanoid" id="F7F3Y3"/>
<dbReference type="eggNOG" id="KOG4448">
    <property type="taxonomic scope" value="Eukaryota"/>
</dbReference>
<dbReference type="InterPro" id="IPR051133">
    <property type="entry name" value="Adapter_Engulfment-Domain"/>
</dbReference>
<proteinExistence type="predicted"/>
<feature type="domain" description="PID" evidence="2">
    <location>
        <begin position="67"/>
        <end position="206"/>
    </location>
</feature>
<evidence type="ECO:0000313" key="3">
    <source>
        <dbReference type="Ensembl" id="ENSOANP00000000941.2"/>
    </source>
</evidence>
<gene>
    <name evidence="3" type="primary">FAM43B</name>
</gene>
<protein>
    <submittedName>
        <fullName evidence="3">Family with sequence similarity 43 member B</fullName>
    </submittedName>
</protein>
<reference evidence="3" key="3">
    <citation type="submission" date="2025-09" db="UniProtKB">
        <authorList>
            <consortium name="Ensembl"/>
        </authorList>
    </citation>
    <scope>IDENTIFICATION</scope>
    <source>
        <strain evidence="3">Glennie</strain>
    </source>
</reference>
<feature type="region of interest" description="Disordered" evidence="1">
    <location>
        <begin position="389"/>
        <end position="442"/>
    </location>
</feature>
<keyword evidence="4" id="KW-1185">Reference proteome</keyword>
<feature type="compositionally biased region" description="Gly residues" evidence="1">
    <location>
        <begin position="279"/>
        <end position="293"/>
    </location>
</feature>
<dbReference type="GeneTree" id="ENSGT00940000162826"/>
<name>F7F3Y3_ORNAN</name>
<organism evidence="3 4">
    <name type="scientific">Ornithorhynchus anatinus</name>
    <name type="common">Duckbill platypus</name>
    <dbReference type="NCBI Taxonomy" id="9258"/>
    <lineage>
        <taxon>Eukaryota</taxon>
        <taxon>Metazoa</taxon>
        <taxon>Chordata</taxon>
        <taxon>Craniata</taxon>
        <taxon>Vertebrata</taxon>
        <taxon>Euteleostomi</taxon>
        <taxon>Mammalia</taxon>
        <taxon>Monotremata</taxon>
        <taxon>Ornithorhynchidae</taxon>
        <taxon>Ornithorhynchus</taxon>
    </lineage>
</organism>
<feature type="compositionally biased region" description="Basic and acidic residues" evidence="1">
    <location>
        <begin position="415"/>
        <end position="427"/>
    </location>
</feature>
<dbReference type="InterPro" id="IPR006020">
    <property type="entry name" value="PTB/PI_dom"/>
</dbReference>
<dbReference type="Pfam" id="PF14719">
    <property type="entry name" value="PID_2"/>
    <property type="match status" value="1"/>
</dbReference>
<accession>F7F3Y3</accession>
<evidence type="ECO:0000259" key="2">
    <source>
        <dbReference type="SMART" id="SM00462"/>
    </source>
</evidence>
<dbReference type="HOGENOM" id="CLU_056673_0_0_1"/>
<dbReference type="PANTHER" id="PTHR11232:SF34">
    <property type="entry name" value="PROTEIN FAM43B"/>
    <property type="match status" value="1"/>
</dbReference>
<dbReference type="InterPro" id="IPR033930">
    <property type="entry name" value="FAM43A/B_PTB"/>
</dbReference>
<evidence type="ECO:0000256" key="1">
    <source>
        <dbReference type="SAM" id="MobiDB-lite"/>
    </source>
</evidence>
<dbReference type="Proteomes" id="UP000002279">
    <property type="component" value="Chromosome 5"/>
</dbReference>
<dbReference type="Bgee" id="ENSOANG00000000596">
    <property type="expression patterns" value="Expressed in cerebellum and 3 other cell types or tissues"/>
</dbReference>
<sequence>MLPWRRSKFVLVEEEPKCKAKSLRPGLAYGSLLSTFLRSCPDLLPGWPLDRLGRLFRTRRRKVELNPEDPTYTVCYLGNAVTLQAKGEGCTDDAVAKIWARSGPAGGTKMRLTLGPQGIRMQAGGRAGGRRSAHAYLLPRITYCAADGRHPRVFAWVYRHQARHKAVVLRCHAVLLPRAPQARALALLLRQSALAAFSDFKRLQRQNDARHVRQARHGLLRPMASAAPVPRLPLRRLLNAKCAYRPPPAERGRGGAPRLSCIPEEDEDEDEDGERGGDGRAPGRGHPAGGGGRASPTRRDWHPFLATPESQADAPAPPFPSHPLPQPAGSGPSPNLLGSNDPRPQPPTGRLRSLPVSPFIAPRIIIIIITVSVKRLLCAGHRTRPRGGYARIGSDAVPVPRGAPGLHPRLTDLGTEARRSEGTDPRSHSGQVAELGSEPTTF</sequence>
<feature type="compositionally biased region" description="Acidic residues" evidence="1">
    <location>
        <begin position="263"/>
        <end position="273"/>
    </location>
</feature>